<evidence type="ECO:0000313" key="2">
    <source>
        <dbReference type="EMBL" id="CBY09703.1"/>
    </source>
</evidence>
<evidence type="ECO:0000256" key="1">
    <source>
        <dbReference type="SAM" id="MobiDB-lite"/>
    </source>
</evidence>
<accession>E4XGA5</accession>
<reference evidence="2" key="1">
    <citation type="journal article" date="2010" name="Science">
        <title>Plasticity of animal genome architecture unmasked by rapid evolution of a pelagic tunicate.</title>
        <authorList>
            <person name="Denoeud F."/>
            <person name="Henriet S."/>
            <person name="Mungpakdee S."/>
            <person name="Aury J.M."/>
            <person name="Da Silva C."/>
            <person name="Brinkmann H."/>
            <person name="Mikhaleva J."/>
            <person name="Olsen L.C."/>
            <person name="Jubin C."/>
            <person name="Canestro C."/>
            <person name="Bouquet J.M."/>
            <person name="Danks G."/>
            <person name="Poulain J."/>
            <person name="Campsteijn C."/>
            <person name="Adamski M."/>
            <person name="Cross I."/>
            <person name="Yadetie F."/>
            <person name="Muffato M."/>
            <person name="Louis A."/>
            <person name="Butcher S."/>
            <person name="Tsagkogeorga G."/>
            <person name="Konrad A."/>
            <person name="Singh S."/>
            <person name="Jensen M.F."/>
            <person name="Cong E.H."/>
            <person name="Eikeseth-Otteraa H."/>
            <person name="Noel B."/>
            <person name="Anthouard V."/>
            <person name="Porcel B.M."/>
            <person name="Kachouri-Lafond R."/>
            <person name="Nishino A."/>
            <person name="Ugolini M."/>
            <person name="Chourrout P."/>
            <person name="Nishida H."/>
            <person name="Aasland R."/>
            <person name="Huzurbazar S."/>
            <person name="Westhof E."/>
            <person name="Delsuc F."/>
            <person name="Lehrach H."/>
            <person name="Reinhardt R."/>
            <person name="Weissenbach J."/>
            <person name="Roy S.W."/>
            <person name="Artiguenave F."/>
            <person name="Postlethwait J.H."/>
            <person name="Manak J.R."/>
            <person name="Thompson E.M."/>
            <person name="Jaillon O."/>
            <person name="Du Pasquier L."/>
            <person name="Boudinot P."/>
            <person name="Liberles D.A."/>
            <person name="Volff J.N."/>
            <person name="Philippe H."/>
            <person name="Lenhard B."/>
            <person name="Roest Crollius H."/>
            <person name="Wincker P."/>
            <person name="Chourrout D."/>
        </authorList>
    </citation>
    <scope>NUCLEOTIDE SEQUENCE [LARGE SCALE GENOMIC DNA]</scope>
</reference>
<dbReference type="EMBL" id="FN653047">
    <property type="protein sequence ID" value="CBY09703.1"/>
    <property type="molecule type" value="Genomic_DNA"/>
</dbReference>
<feature type="compositionally biased region" description="Basic and acidic residues" evidence="1">
    <location>
        <begin position="202"/>
        <end position="237"/>
    </location>
</feature>
<feature type="region of interest" description="Disordered" evidence="1">
    <location>
        <begin position="179"/>
        <end position="288"/>
    </location>
</feature>
<gene>
    <name evidence="2" type="ORF">GSOID_T00010513001</name>
</gene>
<sequence length="288" mass="32818">MEVDAVVEPESLVSEDNIAMEIAIREKFVEDLANLAIVSPTRIQDLYQKYVKRPRKYKDFGLPKNAATHLAMAAKHFVAHVLQIGLQHHLSQKPGELVIEYDDMAEAIASDPRMKKLQGMLPRRITFEEAIKLRKEKFNAKEASKKKEREELLDFEQFVPRILKSKSFMEIEGLKEKMRQRAPGGSFDEPESMELEQAASTQDKKQADTKIEKNKESSNEEQIAHENADIACKKDEASQGDVPGTSNDSMRAPFKNLSNNSPKAKNAQKKITSFYTKKEAPKKRKKEK</sequence>
<dbReference type="InParanoid" id="E4XGA5"/>
<dbReference type="OrthoDB" id="10536294at2759"/>
<protein>
    <submittedName>
        <fullName evidence="2">Uncharacterized protein</fullName>
    </submittedName>
</protein>
<keyword evidence="3" id="KW-1185">Reference proteome</keyword>
<dbReference type="Proteomes" id="UP000001307">
    <property type="component" value="Unassembled WGS sequence"/>
</dbReference>
<name>E4XGA5_OIKDI</name>
<proteinExistence type="predicted"/>
<feature type="compositionally biased region" description="Polar residues" evidence="1">
    <location>
        <begin position="256"/>
        <end position="275"/>
    </location>
</feature>
<dbReference type="AlphaFoldDB" id="E4XGA5"/>
<evidence type="ECO:0000313" key="3">
    <source>
        <dbReference type="Proteomes" id="UP000001307"/>
    </source>
</evidence>
<organism evidence="2">
    <name type="scientific">Oikopleura dioica</name>
    <name type="common">Tunicate</name>
    <dbReference type="NCBI Taxonomy" id="34765"/>
    <lineage>
        <taxon>Eukaryota</taxon>
        <taxon>Metazoa</taxon>
        <taxon>Chordata</taxon>
        <taxon>Tunicata</taxon>
        <taxon>Appendicularia</taxon>
        <taxon>Copelata</taxon>
        <taxon>Oikopleuridae</taxon>
        <taxon>Oikopleura</taxon>
    </lineage>
</organism>